<feature type="transmembrane region" description="Helical" evidence="7">
    <location>
        <begin position="362"/>
        <end position="385"/>
    </location>
</feature>
<feature type="transmembrane region" description="Helical" evidence="7">
    <location>
        <begin position="37"/>
        <end position="56"/>
    </location>
</feature>
<comment type="caution">
    <text evidence="9">The sequence shown here is derived from an EMBL/GenBank/DDBJ whole genome shotgun (WGS) entry which is preliminary data.</text>
</comment>
<dbReference type="PANTHER" id="PTHR43507">
    <property type="entry name" value="NADH-UBIQUINONE OXIDOREDUCTASE CHAIN 4"/>
    <property type="match status" value="1"/>
</dbReference>
<feature type="transmembrane region" description="Helical" evidence="7">
    <location>
        <begin position="232"/>
        <end position="254"/>
    </location>
</feature>
<dbReference type="Proteomes" id="UP000562984">
    <property type="component" value="Unassembled WGS sequence"/>
</dbReference>
<feature type="transmembrane region" description="Helical" evidence="7">
    <location>
        <begin position="397"/>
        <end position="421"/>
    </location>
</feature>
<feature type="transmembrane region" description="Helical" evidence="7">
    <location>
        <begin position="192"/>
        <end position="212"/>
    </location>
</feature>
<dbReference type="AlphaFoldDB" id="A0A849A4T9"/>
<evidence type="ECO:0000259" key="8">
    <source>
        <dbReference type="Pfam" id="PF00361"/>
    </source>
</evidence>
<dbReference type="PANTHER" id="PTHR43507:SF1">
    <property type="entry name" value="NADH-UBIQUINONE OXIDOREDUCTASE CHAIN 4"/>
    <property type="match status" value="1"/>
</dbReference>
<gene>
    <name evidence="9" type="ORF">HKD39_04990</name>
</gene>
<evidence type="ECO:0000256" key="5">
    <source>
        <dbReference type="ARBA" id="ARBA00023136"/>
    </source>
</evidence>
<dbReference type="InterPro" id="IPR010227">
    <property type="entry name" value="NADH_Q_OxRdtase_chainM/4"/>
</dbReference>
<evidence type="ECO:0000256" key="6">
    <source>
        <dbReference type="RuleBase" id="RU000320"/>
    </source>
</evidence>
<keyword evidence="4 7" id="KW-1133">Transmembrane helix</keyword>
<dbReference type="GO" id="GO:0003954">
    <property type="term" value="F:NADH dehydrogenase activity"/>
    <property type="evidence" value="ECO:0007669"/>
    <property type="project" value="TreeGrafter"/>
</dbReference>
<dbReference type="GO" id="GO:0015990">
    <property type="term" value="P:electron transport coupled proton transport"/>
    <property type="evidence" value="ECO:0007669"/>
    <property type="project" value="TreeGrafter"/>
</dbReference>
<feature type="transmembrane region" description="Helical" evidence="7">
    <location>
        <begin position="441"/>
        <end position="461"/>
    </location>
</feature>
<accession>A0A849A4T9</accession>
<dbReference type="NCBIfam" id="TIGR01972">
    <property type="entry name" value="NDH_I_M"/>
    <property type="match status" value="1"/>
</dbReference>
<evidence type="ECO:0000256" key="1">
    <source>
        <dbReference type="ARBA" id="ARBA00004127"/>
    </source>
</evidence>
<dbReference type="RefSeq" id="WP_171198707.1">
    <property type="nucleotide sequence ID" value="NZ_JABEND010000002.1"/>
</dbReference>
<dbReference type="GO" id="GO:0016020">
    <property type="term" value="C:membrane"/>
    <property type="evidence" value="ECO:0007669"/>
    <property type="project" value="UniProtKB-SubCell"/>
</dbReference>
<proteinExistence type="inferred from homology"/>
<comment type="subcellular location">
    <subcellularLocation>
        <location evidence="1">Endomembrane system</location>
        <topology evidence="1">Multi-pass membrane protein</topology>
    </subcellularLocation>
    <subcellularLocation>
        <location evidence="6">Membrane</location>
        <topology evidence="6">Multi-pass membrane protein</topology>
    </subcellularLocation>
</comment>
<keyword evidence="10" id="KW-1185">Reference proteome</keyword>
<feature type="transmembrane region" description="Helical" evidence="7">
    <location>
        <begin position="136"/>
        <end position="154"/>
    </location>
</feature>
<feature type="transmembrane region" description="Helical" evidence="7">
    <location>
        <begin position="105"/>
        <end position="124"/>
    </location>
</feature>
<evidence type="ECO:0000256" key="3">
    <source>
        <dbReference type="ARBA" id="ARBA00022692"/>
    </source>
</evidence>
<dbReference type="PRINTS" id="PR01437">
    <property type="entry name" value="NUOXDRDTASE4"/>
</dbReference>
<dbReference type="GO" id="GO:0042773">
    <property type="term" value="P:ATP synthesis coupled electron transport"/>
    <property type="evidence" value="ECO:0007669"/>
    <property type="project" value="InterPro"/>
</dbReference>
<evidence type="ECO:0000256" key="4">
    <source>
        <dbReference type="ARBA" id="ARBA00022989"/>
    </source>
</evidence>
<reference evidence="9 10" key="1">
    <citation type="submission" date="2020-05" db="EMBL/GenBank/DDBJ databases">
        <title>Nakamurella sp. DB0629 isolated from air conditioner.</title>
        <authorList>
            <person name="Kim D.H."/>
            <person name="Kim D.-U."/>
        </authorList>
    </citation>
    <scope>NUCLEOTIDE SEQUENCE [LARGE SCALE GENOMIC DNA]</scope>
    <source>
        <strain evidence="9 10">DB0629</strain>
    </source>
</reference>
<feature type="transmembrane region" description="Helical" evidence="7">
    <location>
        <begin position="335"/>
        <end position="356"/>
    </location>
</feature>
<comment type="similarity">
    <text evidence="2">Belongs to the complex I subunit 4 family.</text>
</comment>
<organism evidence="9 10">
    <name type="scientific">Nakamurella aerolata</name>
    <dbReference type="NCBI Taxonomy" id="1656892"/>
    <lineage>
        <taxon>Bacteria</taxon>
        <taxon>Bacillati</taxon>
        <taxon>Actinomycetota</taxon>
        <taxon>Actinomycetes</taxon>
        <taxon>Nakamurellales</taxon>
        <taxon>Nakamurellaceae</taxon>
        <taxon>Nakamurella</taxon>
    </lineage>
</organism>
<dbReference type="InterPro" id="IPR001750">
    <property type="entry name" value="ND/Mrp_TM"/>
</dbReference>
<evidence type="ECO:0000313" key="9">
    <source>
        <dbReference type="EMBL" id="NNG35077.1"/>
    </source>
</evidence>
<evidence type="ECO:0000256" key="7">
    <source>
        <dbReference type="SAM" id="Phobius"/>
    </source>
</evidence>
<feature type="domain" description="NADH:quinone oxidoreductase/Mrp antiporter transmembrane" evidence="8">
    <location>
        <begin position="156"/>
        <end position="452"/>
    </location>
</feature>
<feature type="transmembrane region" description="Helical" evidence="7">
    <location>
        <begin position="6"/>
        <end position="25"/>
    </location>
</feature>
<feature type="transmembrane region" description="Helical" evidence="7">
    <location>
        <begin position="160"/>
        <end position="180"/>
    </location>
</feature>
<keyword evidence="3 6" id="KW-0812">Transmembrane</keyword>
<protein>
    <submittedName>
        <fullName evidence="9">NADH-quinone oxidoreductase subunit M</fullName>
    </submittedName>
</protein>
<dbReference type="GO" id="GO:0008137">
    <property type="term" value="F:NADH dehydrogenase (ubiquinone) activity"/>
    <property type="evidence" value="ECO:0007669"/>
    <property type="project" value="InterPro"/>
</dbReference>
<name>A0A849A4T9_9ACTN</name>
<dbReference type="EMBL" id="JABEND010000002">
    <property type="protein sequence ID" value="NNG35077.1"/>
    <property type="molecule type" value="Genomic_DNA"/>
</dbReference>
<evidence type="ECO:0000256" key="2">
    <source>
        <dbReference type="ARBA" id="ARBA00009025"/>
    </source>
</evidence>
<dbReference type="Pfam" id="PF00361">
    <property type="entry name" value="Proton_antipo_M"/>
    <property type="match status" value="1"/>
</dbReference>
<sequence length="620" mass="65497">MTNSYNPLLLLLIGVPLVGAIGMMFAKNLPVRTTKLIALLFSLVPLALAVLLWVNFKAHDYQPTPAVNPTPTATPVDSVVPLFSQVFSVDWIPAFGIRFSLGVDGISLVMIALIALLVPIVIGASWEEKLPAGRSVAGYLGLLLALESAMIGVFAATDVFLFYVMFEVMLIPMYFLIGAYGGARRTYAATKFFLYSLLGGLMMLASLIGLYVASADIRPEGGTLDWATLRSIADQIPVGTQIWIFFGFFIAFAIKAPLVPLHTWLPDAGAEAPVGAGTLLVGVLDKVGTFGFLRICLPLLPAASTKLAWLVLLLASIGIIYGAIVAAGQTNLKRFVTYTSIAHFGFIAMGCFVFTTQAVSGAVLYMVNHGLATGLLFLLVGMLAARGGSVNVKDYGGVWKVAPILTGLFLVASMATIAVPGTNSFISEFLVLLGSFRTQPVWAIIATCGIVLAAVYMLWIFQQVFTGPIRGRAVVATDPGDDHLAPAPSLGEVRTDPHGIPAVGPQPASTVTVTSTSVTTGVDPAARTVSLSTDVITEADPAARAEPVAAPGRRLRFGDLSKREIAVLSPLVVLIIFLGVYPKPVLDVINPTADRTVIDSGHTVGTGLDVTADRAQQEGK</sequence>
<feature type="transmembrane region" description="Helical" evidence="7">
    <location>
        <begin position="565"/>
        <end position="582"/>
    </location>
</feature>
<feature type="transmembrane region" description="Helical" evidence="7">
    <location>
        <begin position="307"/>
        <end position="328"/>
    </location>
</feature>
<dbReference type="GO" id="GO:0012505">
    <property type="term" value="C:endomembrane system"/>
    <property type="evidence" value="ECO:0007669"/>
    <property type="project" value="UniProtKB-SubCell"/>
</dbReference>
<evidence type="ECO:0000313" key="10">
    <source>
        <dbReference type="Proteomes" id="UP000562984"/>
    </source>
</evidence>
<dbReference type="GO" id="GO:0048039">
    <property type="term" value="F:ubiquinone binding"/>
    <property type="evidence" value="ECO:0007669"/>
    <property type="project" value="TreeGrafter"/>
</dbReference>
<keyword evidence="5 7" id="KW-0472">Membrane</keyword>
<dbReference type="InterPro" id="IPR003918">
    <property type="entry name" value="NADH_UbQ_OxRdtase"/>
</dbReference>